<evidence type="ECO:0000313" key="2">
    <source>
        <dbReference type="Proteomes" id="UP000468581"/>
    </source>
</evidence>
<protein>
    <submittedName>
        <fullName evidence="1">Uncharacterized protein</fullName>
    </submittedName>
</protein>
<dbReference type="RefSeq" id="WP_163606501.1">
    <property type="nucleotide sequence ID" value="NZ_JAABOO010000002.1"/>
</dbReference>
<proteinExistence type="predicted"/>
<gene>
    <name evidence="1" type="ORF">GWK08_08445</name>
</gene>
<keyword evidence="2" id="KW-1185">Reference proteome</keyword>
<reference evidence="1 2" key="1">
    <citation type="submission" date="2020-01" db="EMBL/GenBank/DDBJ databases">
        <title>Leptobacterium flavescens.</title>
        <authorList>
            <person name="Wang G."/>
        </authorList>
    </citation>
    <scope>NUCLEOTIDE SEQUENCE [LARGE SCALE GENOMIC DNA]</scope>
    <source>
        <strain evidence="1 2">KCTC 22160</strain>
    </source>
</reference>
<dbReference type="EMBL" id="JAABOO010000002">
    <property type="protein sequence ID" value="NER13462.1"/>
    <property type="molecule type" value="Genomic_DNA"/>
</dbReference>
<sequence>MEKHFQLTDKEFEKQFANCELDPLDFSHEAHLRLAWIHIKEYGIEQAEKNIQAQLQAFVSFVGAEDKYNTTLTIASIRAVDHFMQRSGSDNFKDFISEFPDLKNNFKKLIGSHYSFDIFNSKAARTIYLKPDLLPFD</sequence>
<dbReference type="Proteomes" id="UP000468581">
    <property type="component" value="Unassembled WGS sequence"/>
</dbReference>
<name>A0A6P0ULQ5_9FLAO</name>
<accession>A0A6P0ULQ5</accession>
<organism evidence="1 2">
    <name type="scientific">Leptobacterium flavescens</name>
    <dbReference type="NCBI Taxonomy" id="472055"/>
    <lineage>
        <taxon>Bacteria</taxon>
        <taxon>Pseudomonadati</taxon>
        <taxon>Bacteroidota</taxon>
        <taxon>Flavobacteriia</taxon>
        <taxon>Flavobacteriales</taxon>
        <taxon>Flavobacteriaceae</taxon>
        <taxon>Leptobacterium</taxon>
    </lineage>
</organism>
<evidence type="ECO:0000313" key="1">
    <source>
        <dbReference type="EMBL" id="NER13462.1"/>
    </source>
</evidence>
<dbReference type="AlphaFoldDB" id="A0A6P0ULQ5"/>
<comment type="caution">
    <text evidence="1">The sequence shown here is derived from an EMBL/GenBank/DDBJ whole genome shotgun (WGS) entry which is preliminary data.</text>
</comment>